<reference evidence="1 2" key="1">
    <citation type="submission" date="2011-02" db="EMBL/GenBank/DDBJ databases">
        <title>The Genome Sequence of Sphaeroforma arctica JP610.</title>
        <authorList>
            <consortium name="The Broad Institute Genome Sequencing Platform"/>
            <person name="Russ C."/>
            <person name="Cuomo C."/>
            <person name="Young S.K."/>
            <person name="Zeng Q."/>
            <person name="Gargeya S."/>
            <person name="Alvarado L."/>
            <person name="Berlin A."/>
            <person name="Chapman S.B."/>
            <person name="Chen Z."/>
            <person name="Freedman E."/>
            <person name="Gellesch M."/>
            <person name="Goldberg J."/>
            <person name="Griggs A."/>
            <person name="Gujja S."/>
            <person name="Heilman E."/>
            <person name="Heiman D."/>
            <person name="Howarth C."/>
            <person name="Mehta T."/>
            <person name="Neiman D."/>
            <person name="Pearson M."/>
            <person name="Roberts A."/>
            <person name="Saif S."/>
            <person name="Shea T."/>
            <person name="Shenoy N."/>
            <person name="Sisk P."/>
            <person name="Stolte C."/>
            <person name="Sykes S."/>
            <person name="White J."/>
            <person name="Yandava C."/>
            <person name="Burger G."/>
            <person name="Gray M.W."/>
            <person name="Holland P.W.H."/>
            <person name="King N."/>
            <person name="Lang F.B.F."/>
            <person name="Roger A.J."/>
            <person name="Ruiz-Trillo I."/>
            <person name="Haas B."/>
            <person name="Nusbaum C."/>
            <person name="Birren B."/>
        </authorList>
    </citation>
    <scope>NUCLEOTIDE SEQUENCE [LARGE SCALE GENOMIC DNA]</scope>
    <source>
        <strain evidence="1 2">JP610</strain>
    </source>
</reference>
<dbReference type="OrthoDB" id="1923844at2759"/>
<dbReference type="SUPFAM" id="SSF51621">
    <property type="entry name" value="Phosphoenolpyruvate/pyruvate domain"/>
    <property type="match status" value="1"/>
</dbReference>
<evidence type="ECO:0000313" key="1">
    <source>
        <dbReference type="EMBL" id="KNC82250.1"/>
    </source>
</evidence>
<name>A0A0L0FZK4_9EUKA</name>
<dbReference type="Proteomes" id="UP000054560">
    <property type="component" value="Unassembled WGS sequence"/>
</dbReference>
<dbReference type="PANTHER" id="PTHR42905:SF2">
    <property type="entry name" value="PHOSPHOENOLPYRUVATE CARBOXYLASE FAMILY PROTEIN"/>
    <property type="match status" value="1"/>
</dbReference>
<dbReference type="RefSeq" id="XP_014156152.1">
    <property type="nucleotide sequence ID" value="XM_014300677.1"/>
</dbReference>
<organism evidence="1 2">
    <name type="scientific">Sphaeroforma arctica JP610</name>
    <dbReference type="NCBI Taxonomy" id="667725"/>
    <lineage>
        <taxon>Eukaryota</taxon>
        <taxon>Ichthyosporea</taxon>
        <taxon>Ichthyophonida</taxon>
        <taxon>Sphaeroforma</taxon>
    </lineage>
</organism>
<dbReference type="EMBL" id="KQ241945">
    <property type="protein sequence ID" value="KNC82250.1"/>
    <property type="molecule type" value="Genomic_DNA"/>
</dbReference>
<keyword evidence="2" id="KW-1185">Reference proteome</keyword>
<dbReference type="InterPro" id="IPR040442">
    <property type="entry name" value="Pyrv_kinase-like_dom_sf"/>
</dbReference>
<dbReference type="GeneID" id="25905961"/>
<dbReference type="GO" id="GO:0003824">
    <property type="term" value="F:catalytic activity"/>
    <property type="evidence" value="ECO:0007669"/>
    <property type="project" value="InterPro"/>
</dbReference>
<accession>A0A0L0FZK4</accession>
<dbReference type="eggNOG" id="KOG1260">
    <property type="taxonomic scope" value="Eukaryota"/>
</dbReference>
<sequence length="191" mass="20826">MNPGLIQPYEPWAHSTVWTLGSFNGFSERLVAPVTRALSHIDTNAQVSPKRCGHTKGKSVVSREEAVLRIKAACDAEAVRDEQEMELFCNSIPGYKMANLIEGGLTPLLSQSRLGEIGYCLAAYPITLLSAALKGMTSSLKAIKDGGDPNDLRDRSKNPILTFEEVKDIVGFTSFYQEEVKYAPAGTSTDK</sequence>
<dbReference type="Gene3D" id="3.20.20.60">
    <property type="entry name" value="Phosphoenolpyruvate-binding domains"/>
    <property type="match status" value="2"/>
</dbReference>
<dbReference type="AlphaFoldDB" id="A0A0L0FZK4"/>
<dbReference type="InterPro" id="IPR015813">
    <property type="entry name" value="Pyrv/PenolPyrv_kinase-like_dom"/>
</dbReference>
<dbReference type="STRING" id="667725.A0A0L0FZK4"/>
<protein>
    <submittedName>
        <fullName evidence="1">Uncharacterized protein</fullName>
    </submittedName>
</protein>
<evidence type="ECO:0000313" key="2">
    <source>
        <dbReference type="Proteomes" id="UP000054560"/>
    </source>
</evidence>
<gene>
    <name evidence="1" type="ORF">SARC_05457</name>
</gene>
<proteinExistence type="predicted"/>
<dbReference type="PANTHER" id="PTHR42905">
    <property type="entry name" value="PHOSPHOENOLPYRUVATE CARBOXYLASE"/>
    <property type="match status" value="1"/>
</dbReference>